<dbReference type="AlphaFoldDB" id="A0A154IN05"/>
<name>A0A154IN05_RHILE</name>
<dbReference type="Pfam" id="PF11736">
    <property type="entry name" value="DUF3299"/>
    <property type="match status" value="1"/>
</dbReference>
<keyword evidence="1" id="KW-0732">Signal</keyword>
<dbReference type="InterPro" id="IPR021727">
    <property type="entry name" value="DUF3299"/>
</dbReference>
<feature type="chain" id="PRO_5007596301" description="DUF3299 domain-containing protein" evidence="1">
    <location>
        <begin position="28"/>
        <end position="186"/>
    </location>
</feature>
<evidence type="ECO:0008006" key="3">
    <source>
        <dbReference type="Google" id="ProtNLM"/>
    </source>
</evidence>
<evidence type="ECO:0000313" key="2">
    <source>
        <dbReference type="EMBL" id="KZB01959.1"/>
    </source>
</evidence>
<dbReference type="PROSITE" id="PS51257">
    <property type="entry name" value="PROKAR_LIPOPROTEIN"/>
    <property type="match status" value="1"/>
</dbReference>
<organism evidence="2">
    <name type="scientific">Rhizobium leguminosarum</name>
    <dbReference type="NCBI Taxonomy" id="384"/>
    <lineage>
        <taxon>Bacteria</taxon>
        <taxon>Pseudomonadati</taxon>
        <taxon>Pseudomonadota</taxon>
        <taxon>Alphaproteobacteria</taxon>
        <taxon>Hyphomicrobiales</taxon>
        <taxon>Rhizobiaceae</taxon>
        <taxon>Rhizobium/Agrobacterium group</taxon>
        <taxon>Rhizobium</taxon>
    </lineage>
</organism>
<accession>A0A154IN05</accession>
<sequence>MMKHKPFLLTFAALAFGFACPISDAFAAAQPIFWNALRPADQPKATVPLSGKAVSGPQGETLAWHGEEHPIELTGFVLPIDQDGDLVYEFMLVPWAGACSHMPSPPPNQLVRVVPEEPLHLARMYETVTVTGTLRPGLDQAQFFMIDGDRVLTYGYSISHAQVATVTATTDPDLLSLSPFGILPRQ</sequence>
<evidence type="ECO:0000256" key="1">
    <source>
        <dbReference type="SAM" id="SignalP"/>
    </source>
</evidence>
<reference evidence="2" key="1">
    <citation type="submission" date="2016-03" db="EMBL/GenBank/DDBJ databases">
        <title>Microsymbionts genomes from the relict species Vavilovia formosa.</title>
        <authorList>
            <person name="Chirak E."/>
            <person name="Kimeklis A."/>
            <person name="Kopat V."/>
            <person name="Andronov E."/>
        </authorList>
    </citation>
    <scope>NUCLEOTIDE SEQUENCE [LARGE SCALE GENOMIC DNA]</scope>
    <source>
        <strain evidence="2">Vaf12</strain>
    </source>
</reference>
<gene>
    <name evidence="2" type="ORF">A4A59_13185</name>
</gene>
<comment type="caution">
    <text evidence="2">The sequence shown here is derived from an EMBL/GenBank/DDBJ whole genome shotgun (WGS) entry which is preliminary data.</text>
</comment>
<dbReference type="RefSeq" id="WP_062940993.1">
    <property type="nucleotide sequence ID" value="NZ_CP171845.1"/>
</dbReference>
<protein>
    <recommendedName>
        <fullName evidence="3">DUF3299 domain-containing protein</fullName>
    </recommendedName>
</protein>
<proteinExistence type="predicted"/>
<feature type="signal peptide" evidence="1">
    <location>
        <begin position="1"/>
        <end position="27"/>
    </location>
</feature>
<dbReference type="EMBL" id="LVYU01000078">
    <property type="protein sequence ID" value="KZB01959.1"/>
    <property type="molecule type" value="Genomic_DNA"/>
</dbReference>
<dbReference type="Gene3D" id="2.40.50.870">
    <property type="entry name" value="Protein of unknown function (DUF3299)"/>
    <property type="match status" value="1"/>
</dbReference>